<comment type="catalytic activity">
    <reaction evidence="14 21">
        <text>D-sedoheptulose 7-phosphate + D-glyceraldehyde 3-phosphate = aldehydo-D-ribose 5-phosphate + D-xylulose 5-phosphate</text>
        <dbReference type="Rhea" id="RHEA:10508"/>
        <dbReference type="ChEBI" id="CHEBI:57483"/>
        <dbReference type="ChEBI" id="CHEBI:57737"/>
        <dbReference type="ChEBI" id="CHEBI:58273"/>
        <dbReference type="ChEBI" id="CHEBI:59776"/>
        <dbReference type="EC" id="2.2.1.1"/>
    </reaction>
</comment>
<feature type="binding site" evidence="19">
    <location>
        <position position="190"/>
    </location>
    <ligand>
        <name>Mg(2+)</name>
        <dbReference type="ChEBI" id="CHEBI:18420"/>
    </ligand>
</feature>
<feature type="binding site" evidence="17">
    <location>
        <position position="468"/>
    </location>
    <ligand>
        <name>substrate</name>
    </ligand>
</feature>
<protein>
    <recommendedName>
        <fullName evidence="8 15">Transketolase</fullName>
        <ecNumber evidence="7 15">2.2.1.1</ecNumber>
    </recommendedName>
</protein>
<comment type="cofactor">
    <cofactor evidence="2">
        <name>Mn(2+)</name>
        <dbReference type="ChEBI" id="CHEBI:29035"/>
    </cofactor>
</comment>
<dbReference type="GO" id="GO:0005829">
    <property type="term" value="C:cytosol"/>
    <property type="evidence" value="ECO:0007669"/>
    <property type="project" value="TreeGrafter"/>
</dbReference>
<dbReference type="InterPro" id="IPR055152">
    <property type="entry name" value="Transketolase-like_C_2"/>
</dbReference>
<dbReference type="NCBIfam" id="TIGR00232">
    <property type="entry name" value="tktlase_bact"/>
    <property type="match status" value="1"/>
</dbReference>
<comment type="cofactor">
    <cofactor evidence="19">
        <name>Mg(2+)</name>
        <dbReference type="ChEBI" id="CHEBI:18420"/>
    </cofactor>
    <text evidence="19">Binds 1 Mg(2+) ion per subunit. Can also utilize other divalent metal cations, such as Ca(2+), Mn(2+) and Co(2+).</text>
</comment>
<dbReference type="InterPro" id="IPR033247">
    <property type="entry name" value="Transketolase_fam"/>
</dbReference>
<evidence type="ECO:0000256" key="4">
    <source>
        <dbReference type="ARBA" id="ARBA00002931"/>
    </source>
</evidence>
<dbReference type="EC" id="2.2.1.1" evidence="7 15"/>
<evidence type="ECO:0000256" key="20">
    <source>
        <dbReference type="PIRSR" id="PIRSR605478-5"/>
    </source>
</evidence>
<feature type="site" description="Important for catalytic activity" evidence="20">
    <location>
        <position position="264"/>
    </location>
</feature>
<name>A0A852T679_9BACI</name>
<comment type="cofactor">
    <cofactor evidence="18">
        <name>thiamine diphosphate</name>
        <dbReference type="ChEBI" id="CHEBI:58937"/>
    </cofactor>
    <text evidence="18">Binds 1 thiamine pyrophosphate per subunit. During the reaction, the substrate forms a covalent intermediate with the cofactor.</text>
</comment>
<comment type="cofactor">
    <cofactor evidence="3">
        <name>Co(2+)</name>
        <dbReference type="ChEBI" id="CHEBI:48828"/>
    </cofactor>
</comment>
<feature type="domain" description="Transketolase-like pyrimidine-binding" evidence="22">
    <location>
        <begin position="353"/>
        <end position="524"/>
    </location>
</feature>
<keyword evidence="10 19" id="KW-0479">Metal-binding</keyword>
<evidence type="ECO:0000256" key="2">
    <source>
        <dbReference type="ARBA" id="ARBA00001936"/>
    </source>
</evidence>
<feature type="binding site" evidence="19">
    <location>
        <position position="188"/>
    </location>
    <ligand>
        <name>Mg(2+)</name>
        <dbReference type="ChEBI" id="CHEBI:18420"/>
    </ligand>
</feature>
<dbReference type="CDD" id="cd07033">
    <property type="entry name" value="TPP_PYR_DXS_TK_like"/>
    <property type="match status" value="1"/>
</dbReference>
<dbReference type="FunFam" id="3.40.50.970:FF:000004">
    <property type="entry name" value="Transketolase"/>
    <property type="match status" value="1"/>
</dbReference>
<evidence type="ECO:0000256" key="15">
    <source>
        <dbReference type="NCBIfam" id="TIGR00232"/>
    </source>
</evidence>
<feature type="binding site" evidence="18">
    <location>
        <position position="69"/>
    </location>
    <ligand>
        <name>thiamine diphosphate</name>
        <dbReference type="ChEBI" id="CHEBI:58937"/>
    </ligand>
</feature>
<dbReference type="GO" id="GO:0046872">
    <property type="term" value="F:metal ion binding"/>
    <property type="evidence" value="ECO:0007669"/>
    <property type="project" value="UniProtKB-KW"/>
</dbReference>
<evidence type="ECO:0000256" key="19">
    <source>
        <dbReference type="PIRSR" id="PIRSR605478-4"/>
    </source>
</evidence>
<proteinExistence type="inferred from homology"/>
<reference evidence="24" key="1">
    <citation type="submission" date="2020-07" db="EMBL/GenBank/DDBJ databases">
        <authorList>
            <person name="Partida-Martinez L."/>
            <person name="Huntemann M."/>
            <person name="Clum A."/>
            <person name="Wang J."/>
            <person name="Palaniappan K."/>
            <person name="Ritter S."/>
            <person name="Chen I.-M."/>
            <person name="Stamatis D."/>
            <person name="Reddy T."/>
            <person name="O'Malley R."/>
            <person name="Daum C."/>
            <person name="Shapiro N."/>
            <person name="Ivanova N."/>
            <person name="Kyrpides N."/>
            <person name="Woyke T."/>
        </authorList>
    </citation>
    <scope>NUCLEOTIDE SEQUENCE [LARGE SCALE GENOMIC DNA]</scope>
    <source>
        <strain evidence="24">AT2.8</strain>
    </source>
</reference>
<evidence type="ECO:0000256" key="21">
    <source>
        <dbReference type="RuleBase" id="RU004996"/>
    </source>
</evidence>
<comment type="similarity">
    <text evidence="5 21">Belongs to the transketolase family.</text>
</comment>
<evidence type="ECO:0000259" key="22">
    <source>
        <dbReference type="SMART" id="SM00861"/>
    </source>
</evidence>
<evidence type="ECO:0000256" key="7">
    <source>
        <dbReference type="ARBA" id="ARBA00013152"/>
    </source>
</evidence>
<dbReference type="PROSITE" id="PS00801">
    <property type="entry name" value="TRANSKETOLASE_1"/>
    <property type="match status" value="1"/>
</dbReference>
<keyword evidence="12 19" id="KW-0460">Magnesium</keyword>
<dbReference type="SMART" id="SM00861">
    <property type="entry name" value="Transket_pyr"/>
    <property type="match status" value="1"/>
</dbReference>
<comment type="cofactor">
    <cofactor evidence="21">
        <name>Mg(2+)</name>
        <dbReference type="ChEBI" id="CHEBI:18420"/>
    </cofactor>
    <cofactor evidence="21">
        <name>Ca(2+)</name>
        <dbReference type="ChEBI" id="CHEBI:29108"/>
    </cofactor>
    <cofactor evidence="21">
        <name>Mn(2+)</name>
        <dbReference type="ChEBI" id="CHEBI:29035"/>
    </cofactor>
    <cofactor evidence="21">
        <name>Co(2+)</name>
        <dbReference type="ChEBI" id="CHEBI:48828"/>
    </cofactor>
    <text evidence="21">Binds 1 Mg(2+) ion per subunit. Can also utilize other divalent metal cations, such as Ca(2+), Mn(2+) and Co(2+).</text>
</comment>
<dbReference type="GO" id="GO:0004802">
    <property type="term" value="F:transketolase activity"/>
    <property type="evidence" value="ECO:0007669"/>
    <property type="project" value="UniProtKB-UniRule"/>
</dbReference>
<feature type="binding site" evidence="17">
    <location>
        <position position="472"/>
    </location>
    <ligand>
        <name>substrate</name>
    </ligand>
</feature>
<dbReference type="GO" id="GO:0006098">
    <property type="term" value="P:pentose-phosphate shunt"/>
    <property type="evidence" value="ECO:0007669"/>
    <property type="project" value="TreeGrafter"/>
</dbReference>
<evidence type="ECO:0000256" key="12">
    <source>
        <dbReference type="ARBA" id="ARBA00022842"/>
    </source>
</evidence>
<feature type="active site" description="Proton donor" evidence="16">
    <location>
        <position position="410"/>
    </location>
</feature>
<dbReference type="InterPro" id="IPR009014">
    <property type="entry name" value="Transketo_C/PFOR_II"/>
</dbReference>
<dbReference type="PROSITE" id="PS00802">
    <property type="entry name" value="TRANSKETOLASE_2"/>
    <property type="match status" value="1"/>
</dbReference>
<dbReference type="AlphaFoldDB" id="A0A852T679"/>
<feature type="binding site" evidence="17">
    <location>
        <position position="460"/>
    </location>
    <ligand>
        <name>substrate</name>
    </ligand>
</feature>
<dbReference type="InterPro" id="IPR029061">
    <property type="entry name" value="THDP-binding"/>
</dbReference>
<evidence type="ECO:0000256" key="5">
    <source>
        <dbReference type="ARBA" id="ARBA00007131"/>
    </source>
</evidence>
<keyword evidence="13 18" id="KW-0786">Thiamine pyrophosphate</keyword>
<feature type="binding site" evidence="18">
    <location>
        <begin position="117"/>
        <end position="119"/>
    </location>
    <ligand>
        <name>thiamine diphosphate</name>
        <dbReference type="ChEBI" id="CHEBI:58937"/>
    </ligand>
</feature>
<comment type="caution">
    <text evidence="23">The sequence shown here is derived from an EMBL/GenBank/DDBJ whole genome shotgun (WGS) entry which is preliminary data.</text>
</comment>
<accession>A0A852T679</accession>
<feature type="binding site" evidence="18">
    <location>
        <position position="264"/>
    </location>
    <ligand>
        <name>thiamine diphosphate</name>
        <dbReference type="ChEBI" id="CHEBI:58937"/>
    </ligand>
</feature>
<evidence type="ECO:0000256" key="6">
    <source>
        <dbReference type="ARBA" id="ARBA00011738"/>
    </source>
</evidence>
<dbReference type="SUPFAM" id="SSF52518">
    <property type="entry name" value="Thiamin diphosphate-binding fold (THDP-binding)"/>
    <property type="match status" value="2"/>
</dbReference>
<feature type="binding site" evidence="19">
    <location>
        <position position="158"/>
    </location>
    <ligand>
        <name>Mg(2+)</name>
        <dbReference type="ChEBI" id="CHEBI:18420"/>
    </ligand>
</feature>
<evidence type="ECO:0000256" key="8">
    <source>
        <dbReference type="ARBA" id="ARBA00016662"/>
    </source>
</evidence>
<comment type="cofactor">
    <cofactor evidence="1">
        <name>Ca(2+)</name>
        <dbReference type="ChEBI" id="CHEBI:29108"/>
    </cofactor>
</comment>
<evidence type="ECO:0000256" key="13">
    <source>
        <dbReference type="ARBA" id="ARBA00023052"/>
    </source>
</evidence>
<evidence type="ECO:0000256" key="10">
    <source>
        <dbReference type="ARBA" id="ARBA00022723"/>
    </source>
</evidence>
<dbReference type="CDD" id="cd02012">
    <property type="entry name" value="TPP_TK"/>
    <property type="match status" value="1"/>
</dbReference>
<evidence type="ECO:0000256" key="1">
    <source>
        <dbReference type="ARBA" id="ARBA00001913"/>
    </source>
</evidence>
<dbReference type="SUPFAM" id="SSF52922">
    <property type="entry name" value="TK C-terminal domain-like"/>
    <property type="match status" value="1"/>
</dbReference>
<evidence type="ECO:0000256" key="11">
    <source>
        <dbReference type="ARBA" id="ARBA00022837"/>
    </source>
</evidence>
<evidence type="ECO:0000256" key="17">
    <source>
        <dbReference type="PIRSR" id="PIRSR605478-2"/>
    </source>
</evidence>
<evidence type="ECO:0000313" key="24">
    <source>
        <dbReference type="Proteomes" id="UP000548423"/>
    </source>
</evidence>
<sequence length="672" mass="75200">MSYSFIDDLSITNIRMLAIDAVEHANSGHPGMPMGAAPMAYVLWTKIMNYNPKNPKWINRDRFVLSAGHGSMLLYSLLHLSNMNLSIEDLKRFRRLKSKTPGHPEYGHTTGVEATTGPLGQGLSMAVGMAIGERYMAAKFNKDQFKLINHYTYSICGDGDLMEGVAQEASSLAGHLKLGKLIVLYDSNDISLDGSTSLSFTENVEDKYKSMGWEVLTVEDGNDVHAIEEALAEARKDETKPSLIIVKTMIGYGSPNKGGKSASHGSPLGKNEIRLVKENYQWNHEPFFVDSRVRNHFEDYIDTNEQKEIKWKEVFKDYQHYYTEESNLLTNIFSHPIEIEKSILPIFQENTFISTREASEKVLNAFAQSNISLIGGSADLSSSNKTYLFDQGDFSPANYGGQNLHFGVREFAMGSILNGLSLYGGLKPYGATFLVFSDYMRPAIRLSALMNQPVTYIYSHDSIHYGEDGPTHQPIEHIPSLRLIPNLLVFRPADANETVEVYKTAFSQTNRPSAVILSRQDLPVITNPVNLYQNVSRGGYVYKFESKKEIDAIIIATGSEVHLADKVRNLLSNEGYSIRIVSMPSLELFNEQDQVYKEVIIPSEVRHRVILELAAPYGWDSVKGEKGINIGIETFAASAPGNDLIEEFGFTEEVLSQKIKNYLNQSIKEMSK</sequence>
<dbReference type="InterPro" id="IPR049557">
    <property type="entry name" value="Transketolase_CS"/>
</dbReference>
<reference evidence="24" key="2">
    <citation type="submission" date="2020-08" db="EMBL/GenBank/DDBJ databases">
        <title>The Agave Microbiome: Exploring the role of microbial communities in plant adaptations to desert environments.</title>
        <authorList>
            <person name="Partida-Martinez L.P."/>
        </authorList>
    </citation>
    <scope>NUCLEOTIDE SEQUENCE [LARGE SCALE GENOMIC DNA]</scope>
    <source>
        <strain evidence="24">AT2.8</strain>
    </source>
</reference>
<comment type="function">
    <text evidence="4 21">Catalyzes the transfer of a two-carbon ketol group from a ketose donor to an aldose acceptor, via a covalent intermediate with the cofactor thiamine pyrophosphate.</text>
</comment>
<feature type="site" description="Important for catalytic activity" evidence="20">
    <location>
        <position position="29"/>
    </location>
</feature>
<gene>
    <name evidence="23" type="ORF">F4694_000986</name>
</gene>
<feature type="binding site" evidence="18">
    <location>
        <position position="159"/>
    </location>
    <ligand>
        <name>thiamine diphosphate</name>
        <dbReference type="ChEBI" id="CHEBI:58937"/>
    </ligand>
</feature>
<evidence type="ECO:0000256" key="18">
    <source>
        <dbReference type="PIRSR" id="PIRSR605478-3"/>
    </source>
</evidence>
<dbReference type="InterPro" id="IPR005478">
    <property type="entry name" value="Transketolase_bac-like"/>
</dbReference>
<evidence type="ECO:0000256" key="9">
    <source>
        <dbReference type="ARBA" id="ARBA00022679"/>
    </source>
</evidence>
<feature type="binding site" evidence="17">
    <location>
        <position position="356"/>
    </location>
    <ligand>
        <name>substrate</name>
    </ligand>
</feature>
<evidence type="ECO:0000256" key="14">
    <source>
        <dbReference type="ARBA" id="ARBA00049473"/>
    </source>
</evidence>
<dbReference type="Gene3D" id="3.40.50.970">
    <property type="match status" value="2"/>
</dbReference>
<dbReference type="Pfam" id="PF22613">
    <property type="entry name" value="Transketolase_C_1"/>
    <property type="match status" value="1"/>
</dbReference>
<dbReference type="InterPro" id="IPR020826">
    <property type="entry name" value="Transketolase_BS"/>
</dbReference>
<keyword evidence="11 21" id="KW-0106">Calcium</keyword>
<dbReference type="EMBL" id="JACCBX010000002">
    <property type="protein sequence ID" value="NYE04242.1"/>
    <property type="molecule type" value="Genomic_DNA"/>
</dbReference>
<dbReference type="Pfam" id="PF00456">
    <property type="entry name" value="Transketolase_N"/>
    <property type="match status" value="1"/>
</dbReference>
<dbReference type="InterPro" id="IPR005474">
    <property type="entry name" value="Transketolase_N"/>
</dbReference>
<dbReference type="Gene3D" id="3.40.50.920">
    <property type="match status" value="1"/>
</dbReference>
<feature type="binding site" evidence="17">
    <location>
        <position position="383"/>
    </location>
    <ligand>
        <name>substrate</name>
    </ligand>
</feature>
<evidence type="ECO:0000256" key="16">
    <source>
        <dbReference type="PIRSR" id="PIRSR605478-1"/>
    </source>
</evidence>
<dbReference type="PANTHER" id="PTHR43522">
    <property type="entry name" value="TRANSKETOLASE"/>
    <property type="match status" value="1"/>
</dbReference>
<feature type="binding site" evidence="18">
    <location>
        <position position="188"/>
    </location>
    <ligand>
        <name>thiamine diphosphate</name>
        <dbReference type="ChEBI" id="CHEBI:58937"/>
    </ligand>
</feature>
<comment type="subunit">
    <text evidence="6 21">Homodimer.</text>
</comment>
<keyword evidence="9 21" id="KW-0808">Transferase</keyword>
<feature type="binding site" evidence="18">
    <location>
        <position position="436"/>
    </location>
    <ligand>
        <name>thiamine diphosphate</name>
        <dbReference type="ChEBI" id="CHEBI:58937"/>
    </ligand>
</feature>
<evidence type="ECO:0000256" key="3">
    <source>
        <dbReference type="ARBA" id="ARBA00001941"/>
    </source>
</evidence>
<dbReference type="InterPro" id="IPR005475">
    <property type="entry name" value="Transketolase-like_Pyr-bd"/>
</dbReference>
<dbReference type="Pfam" id="PF02779">
    <property type="entry name" value="Transket_pyr"/>
    <property type="match status" value="1"/>
</dbReference>
<feature type="binding site" evidence="17">
    <location>
        <position position="519"/>
    </location>
    <ligand>
        <name>substrate</name>
    </ligand>
</feature>
<dbReference type="PANTHER" id="PTHR43522:SF2">
    <property type="entry name" value="TRANSKETOLASE 1-RELATED"/>
    <property type="match status" value="1"/>
</dbReference>
<feature type="binding site" evidence="17">
    <location>
        <position position="264"/>
    </location>
    <ligand>
        <name>substrate</name>
    </ligand>
</feature>
<evidence type="ECO:0000313" key="23">
    <source>
        <dbReference type="EMBL" id="NYE04242.1"/>
    </source>
</evidence>
<organism evidence="23 24">
    <name type="scientific">Neobacillus niacini</name>
    <dbReference type="NCBI Taxonomy" id="86668"/>
    <lineage>
        <taxon>Bacteria</taxon>
        <taxon>Bacillati</taxon>
        <taxon>Bacillota</taxon>
        <taxon>Bacilli</taxon>
        <taxon>Bacillales</taxon>
        <taxon>Bacillaceae</taxon>
        <taxon>Neobacillus</taxon>
    </lineage>
</organism>
<feature type="binding site" evidence="17">
    <location>
        <position position="29"/>
    </location>
    <ligand>
        <name>substrate</name>
    </ligand>
</feature>
<dbReference type="FunFam" id="3.40.50.970:FF:000045">
    <property type="entry name" value="Transketolase"/>
    <property type="match status" value="1"/>
</dbReference>
<dbReference type="Proteomes" id="UP000548423">
    <property type="component" value="Unassembled WGS sequence"/>
</dbReference>